<keyword evidence="4 8" id="KW-0238">DNA-binding</keyword>
<dbReference type="InterPro" id="IPR039420">
    <property type="entry name" value="WalR-like"/>
</dbReference>
<evidence type="ECO:0000256" key="5">
    <source>
        <dbReference type="ARBA" id="ARBA00023163"/>
    </source>
</evidence>
<organism evidence="8 9">
    <name type="scientific">Thermoflexus hugenholtzii JAD2</name>
    <dbReference type="NCBI Taxonomy" id="877466"/>
    <lineage>
        <taxon>Bacteria</taxon>
        <taxon>Bacillati</taxon>
        <taxon>Chloroflexota</taxon>
        <taxon>Thermoflexia</taxon>
        <taxon>Thermoflexales</taxon>
        <taxon>Thermoflexaceae</taxon>
        <taxon>Thermoflexus</taxon>
    </lineage>
</organism>
<evidence type="ECO:0000256" key="2">
    <source>
        <dbReference type="ARBA" id="ARBA00023012"/>
    </source>
</evidence>
<keyword evidence="1 6" id="KW-0597">Phosphoprotein</keyword>
<dbReference type="CDD" id="cd00156">
    <property type="entry name" value="REC"/>
    <property type="match status" value="1"/>
</dbReference>
<dbReference type="InterPro" id="IPR001789">
    <property type="entry name" value="Sig_transdc_resp-reg_receiver"/>
</dbReference>
<dbReference type="AlphaFoldDB" id="A0A212RCY1"/>
<dbReference type="Proteomes" id="UP000197025">
    <property type="component" value="Unassembled WGS sequence"/>
</dbReference>
<dbReference type="OrthoDB" id="9816273at2"/>
<dbReference type="PANTHER" id="PTHR48111:SF1">
    <property type="entry name" value="TWO-COMPONENT RESPONSE REGULATOR ORR33"/>
    <property type="match status" value="1"/>
</dbReference>
<dbReference type="Pfam" id="PF00072">
    <property type="entry name" value="Response_reg"/>
    <property type="match status" value="1"/>
</dbReference>
<sequence length="293" mass="32042">MIGPILIVEDQSQEAQALSELLRWSLRPAVVAPDLRTARRRLLELRPSVIVLDLHLPDGDGLAWLKELRSRSFGWNFTILVVSGRTDPDQIAEALLAGADDYLTKPYAPQELLARIAVAERLAALRAGFRWLVAFRPPLPGPGCYTSAGILILRSPEGKDREALRLEWAYGVRHLRQADGMPLPLPDGNLLALFLSVARALEALRSFPFLWTAVLHVGSVELGWLEAPGFAAGTIIGEAVREALRLAYLAPAGMRLITEVAYAALASPPLARPWEPAARIAGLPARELPEGER</sequence>
<proteinExistence type="predicted"/>
<dbReference type="EMBL" id="FYEK01000044">
    <property type="protein sequence ID" value="SNB70079.1"/>
    <property type="molecule type" value="Genomic_DNA"/>
</dbReference>
<evidence type="ECO:0000256" key="1">
    <source>
        <dbReference type="ARBA" id="ARBA00022553"/>
    </source>
</evidence>
<evidence type="ECO:0000256" key="3">
    <source>
        <dbReference type="ARBA" id="ARBA00023015"/>
    </source>
</evidence>
<feature type="modified residue" description="4-aspartylphosphate" evidence="6">
    <location>
        <position position="53"/>
    </location>
</feature>
<dbReference type="InParanoid" id="A0A212RCY1"/>
<evidence type="ECO:0000259" key="7">
    <source>
        <dbReference type="PROSITE" id="PS50110"/>
    </source>
</evidence>
<evidence type="ECO:0000256" key="6">
    <source>
        <dbReference type="PROSITE-ProRule" id="PRU00169"/>
    </source>
</evidence>
<dbReference type="RefSeq" id="WP_088571805.1">
    <property type="nucleotide sequence ID" value="NZ_FYEK01000044.1"/>
</dbReference>
<dbReference type="Gene3D" id="3.40.50.2300">
    <property type="match status" value="1"/>
</dbReference>
<dbReference type="GO" id="GO:0000156">
    <property type="term" value="F:phosphorelay response regulator activity"/>
    <property type="evidence" value="ECO:0007669"/>
    <property type="project" value="TreeGrafter"/>
</dbReference>
<keyword evidence="2" id="KW-0902">Two-component regulatory system</keyword>
<keyword evidence="9" id="KW-1185">Reference proteome</keyword>
<evidence type="ECO:0000313" key="8">
    <source>
        <dbReference type="EMBL" id="SNB70079.1"/>
    </source>
</evidence>
<reference evidence="9" key="1">
    <citation type="submission" date="2017-06" db="EMBL/GenBank/DDBJ databases">
        <authorList>
            <person name="Varghese N."/>
            <person name="Submissions S."/>
        </authorList>
    </citation>
    <scope>NUCLEOTIDE SEQUENCE [LARGE SCALE GENOMIC DNA]</scope>
    <source>
        <strain evidence="9">JAD2</strain>
    </source>
</reference>
<dbReference type="GO" id="GO:0000976">
    <property type="term" value="F:transcription cis-regulatory region binding"/>
    <property type="evidence" value="ECO:0007669"/>
    <property type="project" value="TreeGrafter"/>
</dbReference>
<dbReference type="SMART" id="SM00448">
    <property type="entry name" value="REC"/>
    <property type="match status" value="1"/>
</dbReference>
<dbReference type="InterPro" id="IPR029787">
    <property type="entry name" value="Nucleotide_cyclase"/>
</dbReference>
<dbReference type="InterPro" id="IPR011006">
    <property type="entry name" value="CheY-like_superfamily"/>
</dbReference>
<dbReference type="PANTHER" id="PTHR48111">
    <property type="entry name" value="REGULATOR OF RPOS"/>
    <property type="match status" value="1"/>
</dbReference>
<evidence type="ECO:0000256" key="4">
    <source>
        <dbReference type="ARBA" id="ARBA00023125"/>
    </source>
</evidence>
<dbReference type="GO" id="GO:0005829">
    <property type="term" value="C:cytosol"/>
    <property type="evidence" value="ECO:0007669"/>
    <property type="project" value="TreeGrafter"/>
</dbReference>
<dbReference type="GO" id="GO:0032993">
    <property type="term" value="C:protein-DNA complex"/>
    <property type="evidence" value="ECO:0007669"/>
    <property type="project" value="TreeGrafter"/>
</dbReference>
<gene>
    <name evidence="8" type="ORF">SAMN02746019_00011410</name>
</gene>
<evidence type="ECO:0000313" key="9">
    <source>
        <dbReference type="Proteomes" id="UP000197025"/>
    </source>
</evidence>
<protein>
    <submittedName>
        <fullName evidence="8">Response regulators consisting of a CheY-like receiver domain and a winged-helix DNA-binding domain</fullName>
    </submittedName>
</protein>
<dbReference type="SUPFAM" id="SSF52172">
    <property type="entry name" value="CheY-like"/>
    <property type="match status" value="1"/>
</dbReference>
<feature type="domain" description="Response regulatory" evidence="7">
    <location>
        <begin position="4"/>
        <end position="120"/>
    </location>
</feature>
<keyword evidence="3" id="KW-0805">Transcription regulation</keyword>
<keyword evidence="5" id="KW-0804">Transcription</keyword>
<name>A0A212RCY1_9CHLR</name>
<accession>A0A212RCY1</accession>
<dbReference type="SUPFAM" id="SSF55073">
    <property type="entry name" value="Nucleotide cyclase"/>
    <property type="match status" value="1"/>
</dbReference>
<dbReference type="PROSITE" id="PS50110">
    <property type="entry name" value="RESPONSE_REGULATORY"/>
    <property type="match status" value="1"/>
</dbReference>
<dbReference type="GO" id="GO:0006355">
    <property type="term" value="P:regulation of DNA-templated transcription"/>
    <property type="evidence" value="ECO:0007669"/>
    <property type="project" value="TreeGrafter"/>
</dbReference>